<organism evidence="2 3">
    <name type="scientific">Roseateles depolymerans</name>
    <dbReference type="NCBI Taxonomy" id="76731"/>
    <lineage>
        <taxon>Bacteria</taxon>
        <taxon>Pseudomonadati</taxon>
        <taxon>Pseudomonadota</taxon>
        <taxon>Betaproteobacteria</taxon>
        <taxon>Burkholderiales</taxon>
        <taxon>Sphaerotilaceae</taxon>
        <taxon>Roseateles</taxon>
    </lineage>
</organism>
<dbReference type="AlphaFoldDB" id="A0A0U3N2M6"/>
<sequence length="345" mass="35967">MSMIRLSRRSVAAASTASGALAGRPLLRLLATATAVTALSLGTSGAWAQAWPTKPVRIIVPYTPGGSSDIIARAIQPMLAEALKQPIIIDNKPGASGNLGADAVAKATDDHTLLMCDVTALAISPSLYTKLAFDPSKDLKGVAMLAYSPHMLVVHPSVPANNLKELVALSKTTKIDFAVTAMGSAPHLAGFAVAAATGAKWEYIPYKGGSQAVTDTIAGQTQVLMNGMLATLPFVQNGKLKVLGVSKATRVPLLPNVPTIAEQGAPGFESGTWQGILAPTSLPPAAMNKLSAELIRIIRSPDLRARLASQGAEVNTMNPTEFNAFFAKERQNWAGVVAKSGIKLD</sequence>
<dbReference type="PROSITE" id="PS51318">
    <property type="entry name" value="TAT"/>
    <property type="match status" value="1"/>
</dbReference>
<dbReference type="OrthoDB" id="8678477at2"/>
<gene>
    <name evidence="2" type="ORF">RD2015_3970</name>
</gene>
<comment type="similarity">
    <text evidence="1">Belongs to the UPF0065 (bug) family.</text>
</comment>
<name>A0A0U3N2M6_9BURK</name>
<evidence type="ECO:0000313" key="3">
    <source>
        <dbReference type="Proteomes" id="UP000060699"/>
    </source>
</evidence>
<dbReference type="RefSeq" id="WP_083525812.1">
    <property type="nucleotide sequence ID" value="NZ_CP013729.1"/>
</dbReference>
<dbReference type="PANTHER" id="PTHR42928">
    <property type="entry name" value="TRICARBOXYLATE-BINDING PROTEIN"/>
    <property type="match status" value="1"/>
</dbReference>
<dbReference type="Gene3D" id="3.40.190.150">
    <property type="entry name" value="Bordetella uptake gene, domain 1"/>
    <property type="match status" value="1"/>
</dbReference>
<dbReference type="PIRSF" id="PIRSF017082">
    <property type="entry name" value="YflP"/>
    <property type="match status" value="1"/>
</dbReference>
<dbReference type="CDD" id="cd13578">
    <property type="entry name" value="PBP2_Bug27"/>
    <property type="match status" value="1"/>
</dbReference>
<dbReference type="InterPro" id="IPR006311">
    <property type="entry name" value="TAT_signal"/>
</dbReference>
<dbReference type="KEGG" id="rdp:RD2015_3970"/>
<accession>A0A0U3N2M6</accession>
<dbReference type="PANTHER" id="PTHR42928:SF5">
    <property type="entry name" value="BLR1237 PROTEIN"/>
    <property type="match status" value="1"/>
</dbReference>
<dbReference type="PATRIC" id="fig|76731.3.peg.4064"/>
<dbReference type="SUPFAM" id="SSF53850">
    <property type="entry name" value="Periplasmic binding protein-like II"/>
    <property type="match status" value="1"/>
</dbReference>
<evidence type="ECO:0000256" key="1">
    <source>
        <dbReference type="ARBA" id="ARBA00006987"/>
    </source>
</evidence>
<dbReference type="InterPro" id="IPR005064">
    <property type="entry name" value="BUG"/>
</dbReference>
<evidence type="ECO:0000313" key="2">
    <source>
        <dbReference type="EMBL" id="ALV08420.1"/>
    </source>
</evidence>
<dbReference type="Proteomes" id="UP000060699">
    <property type="component" value="Chromosome"/>
</dbReference>
<dbReference type="InterPro" id="IPR042100">
    <property type="entry name" value="Bug_dom1"/>
</dbReference>
<keyword evidence="3" id="KW-1185">Reference proteome</keyword>
<dbReference type="EMBL" id="CP013729">
    <property type="protein sequence ID" value="ALV08420.1"/>
    <property type="molecule type" value="Genomic_DNA"/>
</dbReference>
<protein>
    <submittedName>
        <fullName evidence="2">ABC transporter substrate-binding protein</fullName>
    </submittedName>
</protein>
<reference evidence="2 3" key="1">
    <citation type="submission" date="2015-12" db="EMBL/GenBank/DDBJ databases">
        <title>Complete genome of Roseateles depolymerans KCTC 42856.</title>
        <authorList>
            <person name="Kim K.M."/>
        </authorList>
    </citation>
    <scope>NUCLEOTIDE SEQUENCE [LARGE SCALE GENOMIC DNA]</scope>
    <source>
        <strain evidence="2 3">KCTC 42856</strain>
    </source>
</reference>
<dbReference type="STRING" id="76731.RD2015_3970"/>
<dbReference type="Pfam" id="PF03401">
    <property type="entry name" value="TctC"/>
    <property type="match status" value="1"/>
</dbReference>
<proteinExistence type="inferred from homology"/>
<dbReference type="Gene3D" id="3.40.190.10">
    <property type="entry name" value="Periplasmic binding protein-like II"/>
    <property type="match status" value="1"/>
</dbReference>